<dbReference type="STRING" id="400682.A0A1X7SY89"/>
<dbReference type="Pfam" id="PF12762">
    <property type="entry name" value="DDE_Tnp_IS1595"/>
    <property type="match status" value="1"/>
</dbReference>
<accession>A0A1X7SY89</accession>
<evidence type="ECO:0000259" key="1">
    <source>
        <dbReference type="Pfam" id="PF12762"/>
    </source>
</evidence>
<name>A0A1X7SY89_AMPQE</name>
<dbReference type="AlphaFoldDB" id="A0A1X7SY89"/>
<dbReference type="EnsemblMetazoa" id="Aqu2.1.07127_001">
    <property type="protein sequence ID" value="Aqu2.1.07127_001"/>
    <property type="gene ID" value="Aqu2.1.07127"/>
</dbReference>
<dbReference type="PANTHER" id="PTHR47163:SF2">
    <property type="entry name" value="SI:DKEY-17M8.2"/>
    <property type="match status" value="1"/>
</dbReference>
<protein>
    <recommendedName>
        <fullName evidence="1">ISXO2-like transposase domain-containing protein</fullName>
    </recommendedName>
</protein>
<dbReference type="PANTHER" id="PTHR47163">
    <property type="entry name" value="DDE_TNP_IS1595 DOMAIN-CONTAINING PROTEIN"/>
    <property type="match status" value="1"/>
</dbReference>
<dbReference type="InterPro" id="IPR053164">
    <property type="entry name" value="IS1016-like_transposase"/>
</dbReference>
<dbReference type="InterPro" id="IPR024445">
    <property type="entry name" value="Tnp_ISXO2-like"/>
</dbReference>
<organism evidence="2">
    <name type="scientific">Amphimedon queenslandica</name>
    <name type="common">Sponge</name>
    <dbReference type="NCBI Taxonomy" id="400682"/>
    <lineage>
        <taxon>Eukaryota</taxon>
        <taxon>Metazoa</taxon>
        <taxon>Porifera</taxon>
        <taxon>Demospongiae</taxon>
        <taxon>Heteroscleromorpha</taxon>
        <taxon>Haplosclerida</taxon>
        <taxon>Niphatidae</taxon>
        <taxon>Amphimedon</taxon>
    </lineage>
</organism>
<feature type="domain" description="ISXO2-like transposase" evidence="1">
    <location>
        <begin position="15"/>
        <end position="77"/>
    </location>
</feature>
<dbReference type="InParanoid" id="A0A1X7SY89"/>
<proteinExistence type="predicted"/>
<reference evidence="2" key="1">
    <citation type="submission" date="2017-05" db="UniProtKB">
        <authorList>
            <consortium name="EnsemblMetazoa"/>
        </authorList>
    </citation>
    <scope>IDENTIFICATION</scope>
</reference>
<evidence type="ECO:0000313" key="2">
    <source>
        <dbReference type="EnsemblMetazoa" id="Aqu2.1.07127_001"/>
    </source>
</evidence>
<sequence length="97" mass="11470">SVIYSDLWGANNGLDRLLGQNYTHHIFNHSQHFVDPVTGAHTQPVELMWSQCKRMVRKTQTMHSQLFHTYLPEFMWRKKFDGRHQNAFNNIISSIVE</sequence>
<dbReference type="OMA" id="WGANNGL"/>